<feature type="binding site" evidence="4">
    <location>
        <position position="50"/>
    </location>
    <ligand>
        <name>substrate</name>
    </ligand>
</feature>
<keyword evidence="2 4" id="KW-0547">Nucleotide-binding</keyword>
<comment type="cofactor">
    <cofactor evidence="5">
        <name>Mg(2+)</name>
        <dbReference type="ChEBI" id="CHEBI:18420"/>
    </cofactor>
</comment>
<gene>
    <name evidence="6" type="ORF">K8352_05155</name>
</gene>
<evidence type="ECO:0000256" key="4">
    <source>
        <dbReference type="PIRSR" id="PIRSR006806-1"/>
    </source>
</evidence>
<feature type="binding site" evidence="4">
    <location>
        <begin position="131"/>
        <end position="139"/>
    </location>
    <ligand>
        <name>ATP</name>
        <dbReference type="ChEBI" id="CHEBI:30616"/>
    </ligand>
</feature>
<dbReference type="SUPFAM" id="SSF100950">
    <property type="entry name" value="NagB/RpiA/CoA transferase-like"/>
    <property type="match status" value="1"/>
</dbReference>
<sequence>MLKKALRSEYMARRQGISPEALSNYSIRIVNNLLELPIWSFDYYHLFLTIVEKREVDTHVILSILQGKDKNIVLPKMSGKNTLTNYLLTDSTVLKTNRWGVPEPVEGLEVPPHKIDVVFIPLLAFDASGNRIGYGKGYYDSFLKECRPDVLKIGLSIFEAETAISDLREEDIAMNYCVTPDKTYSF</sequence>
<protein>
    <recommendedName>
        <fullName evidence="5">5-formyltetrahydrofolate cyclo-ligase</fullName>
        <ecNumber evidence="5">6.3.3.2</ecNumber>
    </recommendedName>
</protein>
<name>A0AAE3JMQ1_9FLAO</name>
<keyword evidence="3 4" id="KW-0067">ATP-binding</keyword>
<dbReference type="PANTHER" id="PTHR23407">
    <property type="entry name" value="ATPASE INHIBITOR/5-FORMYLTETRAHYDROFOLATE CYCLO-LIGASE"/>
    <property type="match status" value="1"/>
</dbReference>
<evidence type="ECO:0000313" key="7">
    <source>
        <dbReference type="Proteomes" id="UP001200642"/>
    </source>
</evidence>
<dbReference type="RefSeq" id="WP_317901270.1">
    <property type="nucleotide sequence ID" value="NZ_JAIRBC010000006.1"/>
</dbReference>
<dbReference type="InterPro" id="IPR037171">
    <property type="entry name" value="NagB/RpiA_transferase-like"/>
</dbReference>
<keyword evidence="5" id="KW-0460">Magnesium</keyword>
<dbReference type="GO" id="GO:0046872">
    <property type="term" value="F:metal ion binding"/>
    <property type="evidence" value="ECO:0007669"/>
    <property type="project" value="UniProtKB-KW"/>
</dbReference>
<dbReference type="GO" id="GO:0035999">
    <property type="term" value="P:tetrahydrofolate interconversion"/>
    <property type="evidence" value="ECO:0007669"/>
    <property type="project" value="TreeGrafter"/>
</dbReference>
<evidence type="ECO:0000256" key="5">
    <source>
        <dbReference type="RuleBase" id="RU361279"/>
    </source>
</evidence>
<feature type="binding site" evidence="4">
    <location>
        <position position="55"/>
    </location>
    <ligand>
        <name>substrate</name>
    </ligand>
</feature>
<dbReference type="PANTHER" id="PTHR23407:SF1">
    <property type="entry name" value="5-FORMYLTETRAHYDROFOLATE CYCLO-LIGASE"/>
    <property type="match status" value="1"/>
</dbReference>
<comment type="caution">
    <text evidence="6">The sequence shown here is derived from an EMBL/GenBank/DDBJ whole genome shotgun (WGS) entry which is preliminary data.</text>
</comment>
<accession>A0AAE3JMQ1</accession>
<dbReference type="Pfam" id="PF01812">
    <property type="entry name" value="5-FTHF_cyc-lig"/>
    <property type="match status" value="1"/>
</dbReference>
<comment type="similarity">
    <text evidence="1 5">Belongs to the 5-formyltetrahydrofolate cyclo-ligase family.</text>
</comment>
<evidence type="ECO:0000313" key="6">
    <source>
        <dbReference type="EMBL" id="MCG2460125.1"/>
    </source>
</evidence>
<dbReference type="GO" id="GO:0009396">
    <property type="term" value="P:folic acid-containing compound biosynthetic process"/>
    <property type="evidence" value="ECO:0007669"/>
    <property type="project" value="TreeGrafter"/>
</dbReference>
<dbReference type="Gene3D" id="3.40.50.10420">
    <property type="entry name" value="NagB/RpiA/CoA transferase-like"/>
    <property type="match status" value="1"/>
</dbReference>
<dbReference type="NCBIfam" id="TIGR02727">
    <property type="entry name" value="MTHFS_bact"/>
    <property type="match status" value="1"/>
</dbReference>
<keyword evidence="7" id="KW-1185">Reference proteome</keyword>
<dbReference type="InterPro" id="IPR024185">
    <property type="entry name" value="FTHF_cligase-like_sf"/>
</dbReference>
<dbReference type="EMBL" id="JAIRBC010000006">
    <property type="protein sequence ID" value="MCG2460125.1"/>
    <property type="molecule type" value="Genomic_DNA"/>
</dbReference>
<dbReference type="GO" id="GO:0030272">
    <property type="term" value="F:5-formyltetrahydrofolate cyclo-ligase activity"/>
    <property type="evidence" value="ECO:0007669"/>
    <property type="project" value="UniProtKB-EC"/>
</dbReference>
<dbReference type="EC" id="6.3.3.2" evidence="5"/>
<dbReference type="GO" id="GO:0005524">
    <property type="term" value="F:ATP binding"/>
    <property type="evidence" value="ECO:0007669"/>
    <property type="project" value="UniProtKB-KW"/>
</dbReference>
<dbReference type="Proteomes" id="UP001200642">
    <property type="component" value="Unassembled WGS sequence"/>
</dbReference>
<organism evidence="6 7">
    <name type="scientific">Cerina litoralis</name>
    <dbReference type="NCBI Taxonomy" id="2874477"/>
    <lineage>
        <taxon>Bacteria</taxon>
        <taxon>Pseudomonadati</taxon>
        <taxon>Bacteroidota</taxon>
        <taxon>Flavobacteriia</taxon>
        <taxon>Flavobacteriales</taxon>
        <taxon>Flavobacteriaceae</taxon>
        <taxon>Cerina</taxon>
    </lineage>
</organism>
<proteinExistence type="inferred from homology"/>
<dbReference type="PIRSF" id="PIRSF006806">
    <property type="entry name" value="FTHF_cligase"/>
    <property type="match status" value="1"/>
</dbReference>
<evidence type="ECO:0000256" key="1">
    <source>
        <dbReference type="ARBA" id="ARBA00010638"/>
    </source>
</evidence>
<reference evidence="6" key="1">
    <citation type="submission" date="2023-02" db="EMBL/GenBank/DDBJ databases">
        <title>Genome of Flavobacteriaceae gen. nov. sp. strain F89.</title>
        <authorList>
            <person name="Wang Y."/>
        </authorList>
    </citation>
    <scope>NUCLEOTIDE SEQUENCE</scope>
    <source>
        <strain evidence="6">F89</strain>
    </source>
</reference>
<evidence type="ECO:0000256" key="2">
    <source>
        <dbReference type="ARBA" id="ARBA00022741"/>
    </source>
</evidence>
<keyword evidence="5" id="KW-0479">Metal-binding</keyword>
<keyword evidence="6" id="KW-0436">Ligase</keyword>
<dbReference type="InterPro" id="IPR002698">
    <property type="entry name" value="FTHF_cligase"/>
</dbReference>
<feature type="binding site" evidence="4">
    <location>
        <begin position="3"/>
        <end position="7"/>
    </location>
    <ligand>
        <name>ATP</name>
        <dbReference type="ChEBI" id="CHEBI:30616"/>
    </ligand>
</feature>
<comment type="catalytic activity">
    <reaction evidence="5">
        <text>(6S)-5-formyl-5,6,7,8-tetrahydrofolate + ATP = (6R)-5,10-methenyltetrahydrofolate + ADP + phosphate</text>
        <dbReference type="Rhea" id="RHEA:10488"/>
        <dbReference type="ChEBI" id="CHEBI:30616"/>
        <dbReference type="ChEBI" id="CHEBI:43474"/>
        <dbReference type="ChEBI" id="CHEBI:57455"/>
        <dbReference type="ChEBI" id="CHEBI:57457"/>
        <dbReference type="ChEBI" id="CHEBI:456216"/>
        <dbReference type="EC" id="6.3.3.2"/>
    </reaction>
</comment>
<evidence type="ECO:0000256" key="3">
    <source>
        <dbReference type="ARBA" id="ARBA00022840"/>
    </source>
</evidence>
<dbReference type="AlphaFoldDB" id="A0AAE3JMQ1"/>